<name>A0A3B0YH40_9ZZZZ</name>
<protein>
    <submittedName>
        <fullName evidence="2">Uncharacterized protein</fullName>
    </submittedName>
</protein>
<sequence length="195" mass="21985">MKNLRQFLVFCGLLTIMAPVFAHHVLGRPAYSLNEDSNTPPSMQVETQIGNYFVTYMVYPAFPRAGESGRINLYATHMDSGTPFLGEVTFSVRDDTWFGEAQPEVLGVQPQDDSVFRQGFVFSSDGSYIIRAEFQADGEPYTVDFPLRIGQPSPVGPITWAVMVLLIVLIAANLFQRKRLQRDRIRTAHHDERSP</sequence>
<reference evidence="2" key="1">
    <citation type="submission" date="2018-06" db="EMBL/GenBank/DDBJ databases">
        <authorList>
            <person name="Zhirakovskaya E."/>
        </authorList>
    </citation>
    <scope>NUCLEOTIDE SEQUENCE</scope>
</reference>
<dbReference type="EMBL" id="UOFK01000063">
    <property type="protein sequence ID" value="VAW74987.1"/>
    <property type="molecule type" value="Genomic_DNA"/>
</dbReference>
<accession>A0A3B0YH40</accession>
<evidence type="ECO:0000256" key="1">
    <source>
        <dbReference type="SAM" id="Phobius"/>
    </source>
</evidence>
<proteinExistence type="predicted"/>
<organism evidence="2">
    <name type="scientific">hydrothermal vent metagenome</name>
    <dbReference type="NCBI Taxonomy" id="652676"/>
    <lineage>
        <taxon>unclassified sequences</taxon>
        <taxon>metagenomes</taxon>
        <taxon>ecological metagenomes</taxon>
    </lineage>
</organism>
<keyword evidence="1" id="KW-1133">Transmembrane helix</keyword>
<gene>
    <name evidence="2" type="ORF">MNBD_GAMMA13-2093</name>
</gene>
<feature type="transmembrane region" description="Helical" evidence="1">
    <location>
        <begin position="158"/>
        <end position="175"/>
    </location>
</feature>
<keyword evidence="1" id="KW-0812">Transmembrane</keyword>
<dbReference type="AlphaFoldDB" id="A0A3B0YH40"/>
<evidence type="ECO:0000313" key="2">
    <source>
        <dbReference type="EMBL" id="VAW74987.1"/>
    </source>
</evidence>
<keyword evidence="1" id="KW-0472">Membrane</keyword>